<evidence type="ECO:0000313" key="2">
    <source>
        <dbReference type="Proteomes" id="UP000740883"/>
    </source>
</evidence>
<reference evidence="1 2" key="1">
    <citation type="journal article" date="2020" name="Genome Biol. Evol.">
        <title>Comparative genomics of strictly vertically transmitted, feminizing microsporidia endosymbionts of amphipod crustaceans.</title>
        <authorList>
            <person name="Cormier A."/>
            <person name="Chebbi M.A."/>
            <person name="Giraud I."/>
            <person name="Wattier R."/>
            <person name="Teixeira M."/>
            <person name="Gilbert C."/>
            <person name="Rigaud T."/>
            <person name="Cordaux R."/>
        </authorList>
    </citation>
    <scope>NUCLEOTIDE SEQUENCE [LARGE SCALE GENOMIC DNA]</scope>
    <source>
        <strain evidence="1 2">Ou3-Ou53</strain>
    </source>
</reference>
<gene>
    <name evidence="1" type="ORF">NGRA_1478</name>
</gene>
<protein>
    <submittedName>
        <fullName evidence="1">Uncharacterized protein</fullName>
    </submittedName>
</protein>
<dbReference type="EMBL" id="SBJO01000096">
    <property type="protein sequence ID" value="KAF9763138.1"/>
    <property type="molecule type" value="Genomic_DNA"/>
</dbReference>
<organism evidence="1 2">
    <name type="scientific">Nosema granulosis</name>
    <dbReference type="NCBI Taxonomy" id="83296"/>
    <lineage>
        <taxon>Eukaryota</taxon>
        <taxon>Fungi</taxon>
        <taxon>Fungi incertae sedis</taxon>
        <taxon>Microsporidia</taxon>
        <taxon>Nosematidae</taxon>
        <taxon>Nosema</taxon>
    </lineage>
</organism>
<dbReference type="Proteomes" id="UP000740883">
    <property type="component" value="Unassembled WGS sequence"/>
</dbReference>
<accession>A0A9P6KZB6</accession>
<comment type="caution">
    <text evidence="1">The sequence shown here is derived from an EMBL/GenBank/DDBJ whole genome shotgun (WGS) entry which is preliminary data.</text>
</comment>
<sequence>MKQEQHEPLDLSFRSSHTQKCYQTIPYTQKIEESIEQISFLDEVIVEKEENIYTIGPSYEQRDKIHTASQTFTMDTVNNIEDNQTLNLERIPYSRSIHIIDSLKRTLPETPISSLINSKDITLNMGMHIFQNLKVFTILNDLTTEYKPFPHEIRHKFLDKYLKGSFDIGKSTPIQSQFFYLTQMTENILKNIFSFLGESYLKNIVCTKDSDYIKSALSIYEGFNNLELLRSTKKYLIFSDDLKRLNEKLNNQADVFLSKGETMFNVNDYYFFYRVKIDEDVIRTAPLDDLICLLLIEIIKNKRDIHNLSSLLFIAFLDNTFLNQKYHLKIKTSTQKDLIIKAIALLKISSKEQNIVSIDKINKIFVDIFTRYLNREKANEKIQKINKLIGWIMINESDEVFNNTYTHDNIVFLYNLLDNRNNILKKISEENIKKRNYKFFSFHDQLSICLFRKCCKLLNCIRYTLISHLQIRE</sequence>
<proteinExistence type="predicted"/>
<dbReference type="AlphaFoldDB" id="A0A9P6KZB6"/>
<evidence type="ECO:0000313" key="1">
    <source>
        <dbReference type="EMBL" id="KAF9763138.1"/>
    </source>
</evidence>
<keyword evidence="2" id="KW-1185">Reference proteome</keyword>
<name>A0A9P6KZB6_9MICR</name>